<protein>
    <submittedName>
        <fullName evidence="3">Uncharacterized protein</fullName>
    </submittedName>
</protein>
<feature type="compositionally biased region" description="Basic and acidic residues" evidence="1">
    <location>
        <begin position="345"/>
        <end position="361"/>
    </location>
</feature>
<feature type="compositionally biased region" description="Basic and acidic residues" evidence="1">
    <location>
        <begin position="109"/>
        <end position="123"/>
    </location>
</feature>
<feature type="transmembrane region" description="Helical" evidence="2">
    <location>
        <begin position="430"/>
        <end position="454"/>
    </location>
</feature>
<feature type="region of interest" description="Disordered" evidence="1">
    <location>
        <begin position="1"/>
        <end position="74"/>
    </location>
</feature>
<dbReference type="AlphaFoldDB" id="A0A2Z5G3H8"/>
<dbReference type="KEGG" id="abas:ACPOL_4087"/>
<feature type="region of interest" description="Disordered" evidence="1">
    <location>
        <begin position="403"/>
        <end position="422"/>
    </location>
</feature>
<dbReference type="Proteomes" id="UP000253606">
    <property type="component" value="Chromosome"/>
</dbReference>
<keyword evidence="2" id="KW-1133">Transmembrane helix</keyword>
<feature type="region of interest" description="Disordered" evidence="1">
    <location>
        <begin position="165"/>
        <end position="332"/>
    </location>
</feature>
<feature type="region of interest" description="Disordered" evidence="1">
    <location>
        <begin position="345"/>
        <end position="394"/>
    </location>
</feature>
<gene>
    <name evidence="3" type="ORF">ACPOL_4087</name>
</gene>
<sequence length="457" mass="49693">MVRRQIHAFRPHHSRKKLHSSSPTPALHYAISRRTPQSQHGITTPAPFYSSRRSADPSGSGMDQDMEQQWSKERHSLRVDVEGAADKAESPMDSALPAPAIVNANNMQEEHLRGSSSSREAKDNVNPAARSSEPATGGPGAVHGTDLTGIFKQVAVRDAVQQLPRKLPAKEKEQTANSGRTLHATDVFSTLSGPPKSEEPGFTQMFQALGTNNSSPHDSLPRDRNNVSESDGFFADRPKGHPVPEWPESSDPGASRPAPSYGAGGFTQLFRKLDHESESPEITQQERFAAEAGQTPQPGGGFTQLLRTLSSESDAGLPTDHPSPMVQPPPEGPGEFTRIVSRSALRDAASRREHENVKAQDESFAPEMQAQPQRSAINPNRSASDPQYLSNSQPMLAPLPLEQSEQVATAPRSAGATASPHQPLGKLQQYIPVLLIANFFTMFIVLVLLVFILLRHR</sequence>
<accession>A0A2Z5G3H8</accession>
<keyword evidence="2" id="KW-0812">Transmembrane</keyword>
<feature type="compositionally biased region" description="Polar residues" evidence="1">
    <location>
        <begin position="370"/>
        <end position="394"/>
    </location>
</feature>
<evidence type="ECO:0000256" key="2">
    <source>
        <dbReference type="SAM" id="Phobius"/>
    </source>
</evidence>
<keyword evidence="2" id="KW-0472">Membrane</keyword>
<name>A0A2Z5G3H8_9BACT</name>
<feature type="compositionally biased region" description="Basic residues" evidence="1">
    <location>
        <begin position="1"/>
        <end position="19"/>
    </location>
</feature>
<feature type="region of interest" description="Disordered" evidence="1">
    <location>
        <begin position="109"/>
        <end position="144"/>
    </location>
</feature>
<organism evidence="3 4">
    <name type="scientific">Acidisarcina polymorpha</name>
    <dbReference type="NCBI Taxonomy" id="2211140"/>
    <lineage>
        <taxon>Bacteria</taxon>
        <taxon>Pseudomonadati</taxon>
        <taxon>Acidobacteriota</taxon>
        <taxon>Terriglobia</taxon>
        <taxon>Terriglobales</taxon>
        <taxon>Acidobacteriaceae</taxon>
        <taxon>Acidisarcina</taxon>
    </lineage>
</organism>
<keyword evidence="4" id="KW-1185">Reference proteome</keyword>
<reference evidence="3 4" key="1">
    <citation type="journal article" date="2018" name="Front. Microbiol.">
        <title>Hydrolytic Capabilities as a Key to Environmental Success: Chitinolytic and Cellulolytic Acidobacteria From Acidic Sub-arctic Soils and Boreal Peatlands.</title>
        <authorList>
            <person name="Belova S.E."/>
            <person name="Ravin N.V."/>
            <person name="Pankratov T.A."/>
            <person name="Rakitin A.L."/>
            <person name="Ivanova A.A."/>
            <person name="Beletsky A.V."/>
            <person name="Mardanov A.V."/>
            <person name="Sinninghe Damste J.S."/>
            <person name="Dedysh S.N."/>
        </authorList>
    </citation>
    <scope>NUCLEOTIDE SEQUENCE [LARGE SCALE GENOMIC DNA]</scope>
    <source>
        <strain evidence="3 4">SBC82</strain>
    </source>
</reference>
<feature type="compositionally biased region" description="Polar residues" evidence="1">
    <location>
        <begin position="204"/>
        <end position="217"/>
    </location>
</feature>
<dbReference type="EMBL" id="CP030840">
    <property type="protein sequence ID" value="AXC13364.1"/>
    <property type="molecule type" value="Genomic_DNA"/>
</dbReference>
<evidence type="ECO:0000313" key="3">
    <source>
        <dbReference type="EMBL" id="AXC13364.1"/>
    </source>
</evidence>
<evidence type="ECO:0000256" key="1">
    <source>
        <dbReference type="SAM" id="MobiDB-lite"/>
    </source>
</evidence>
<proteinExistence type="predicted"/>
<evidence type="ECO:0000313" key="4">
    <source>
        <dbReference type="Proteomes" id="UP000253606"/>
    </source>
</evidence>